<dbReference type="EMBL" id="PNBA02000006">
    <property type="protein sequence ID" value="KAG6420075.1"/>
    <property type="molecule type" value="Genomic_DNA"/>
</dbReference>
<reference evidence="2" key="1">
    <citation type="submission" date="2018-01" db="EMBL/GenBank/DDBJ databases">
        <authorList>
            <person name="Mao J.F."/>
        </authorList>
    </citation>
    <scope>NUCLEOTIDE SEQUENCE</scope>
    <source>
        <strain evidence="2">Huo1</strain>
        <tissue evidence="2">Leaf</tissue>
    </source>
</reference>
<protein>
    <recommendedName>
        <fullName evidence="1">Myb/SANT-like domain-containing protein</fullName>
    </recommendedName>
</protein>
<comment type="caution">
    <text evidence="2">The sequence shown here is derived from an EMBL/GenBank/DDBJ whole genome shotgun (WGS) entry which is preliminary data.</text>
</comment>
<dbReference type="AlphaFoldDB" id="A0A8X8XT88"/>
<keyword evidence="3" id="KW-1185">Reference proteome</keyword>
<gene>
    <name evidence="2" type="ORF">SASPL_116590</name>
</gene>
<dbReference type="InterPro" id="IPR024752">
    <property type="entry name" value="Myb/SANT-like_dom"/>
</dbReference>
<proteinExistence type="predicted"/>
<reference evidence="2" key="2">
    <citation type="submission" date="2020-08" db="EMBL/GenBank/DDBJ databases">
        <title>Plant Genome Project.</title>
        <authorList>
            <person name="Zhang R.-G."/>
        </authorList>
    </citation>
    <scope>NUCLEOTIDE SEQUENCE</scope>
    <source>
        <strain evidence="2">Huo1</strain>
        <tissue evidence="2">Leaf</tissue>
    </source>
</reference>
<name>A0A8X8XT88_SALSN</name>
<accession>A0A8X8XT88</accession>
<evidence type="ECO:0000313" key="2">
    <source>
        <dbReference type="EMBL" id="KAG6420075.1"/>
    </source>
</evidence>
<sequence length="165" mass="19166">MKPIMPHYQEVYLYFDGWHPGDNSILLDFMLDRKVKAEGAGELEVFGEDFLVEAHEELSEVFSTWKDLEDIYARVKFLRKRYDTFTFVINHEGAIWEVAASYVRASDNTWKAIMMVNDFVLACYLQDELEYVHLTRVFGPDQATTDGMGEVVEPSDTDDEFQVTL</sequence>
<dbReference type="Pfam" id="PF12776">
    <property type="entry name" value="Myb_DNA-bind_3"/>
    <property type="match status" value="1"/>
</dbReference>
<evidence type="ECO:0000259" key="1">
    <source>
        <dbReference type="Pfam" id="PF12776"/>
    </source>
</evidence>
<dbReference type="Proteomes" id="UP000298416">
    <property type="component" value="Unassembled WGS sequence"/>
</dbReference>
<evidence type="ECO:0000313" key="3">
    <source>
        <dbReference type="Proteomes" id="UP000298416"/>
    </source>
</evidence>
<organism evidence="2">
    <name type="scientific">Salvia splendens</name>
    <name type="common">Scarlet sage</name>
    <dbReference type="NCBI Taxonomy" id="180675"/>
    <lineage>
        <taxon>Eukaryota</taxon>
        <taxon>Viridiplantae</taxon>
        <taxon>Streptophyta</taxon>
        <taxon>Embryophyta</taxon>
        <taxon>Tracheophyta</taxon>
        <taxon>Spermatophyta</taxon>
        <taxon>Magnoliopsida</taxon>
        <taxon>eudicotyledons</taxon>
        <taxon>Gunneridae</taxon>
        <taxon>Pentapetalae</taxon>
        <taxon>asterids</taxon>
        <taxon>lamiids</taxon>
        <taxon>Lamiales</taxon>
        <taxon>Lamiaceae</taxon>
        <taxon>Nepetoideae</taxon>
        <taxon>Mentheae</taxon>
        <taxon>Salviinae</taxon>
        <taxon>Salvia</taxon>
        <taxon>Salvia subgen. Calosphace</taxon>
        <taxon>core Calosphace</taxon>
    </lineage>
</organism>
<feature type="domain" description="Myb/SANT-like" evidence="1">
    <location>
        <begin position="18"/>
        <end position="112"/>
    </location>
</feature>